<keyword evidence="2" id="KW-1133">Transmembrane helix</keyword>
<dbReference type="InterPro" id="IPR007110">
    <property type="entry name" value="Ig-like_dom"/>
</dbReference>
<accession>A0ABQ8J1D3</accession>
<sequence>RAIILIRQQKNRSTNHYIRELYQNITFNCRVDFIDEKNHHHHHYHHLNKSKNLQLKRSWYRDNGQWLGPIEKDRKLIGINERYRFQSDNNNDEASLMKIKHLNEHDMGIYFSELKFIENDGEEFHVYNVSEFPSFMQLEEQSGYLVKLRCPIRGHKNNTKYRWFKGSNILKGYLRDNGENMKIDRWKLDLENIGQSDAGNYTCDVKNPYGHYNFTFNIRVHYSIRHPPVLTNLNVKINNTVLVGDNVTFDCRYRSAVIANFSWFRVYPDKDPDKINNGKSLMLNLTNVSKDDSGNYTCVVSNPFGTIQRYFLLNVVSESFSFVPYAHHMLWVVVLLILLATILVTYILYNSRLQTNKKITIIAQKSFIIKKKIILENPLSYDLSTNGGGSNGDPTLTSSMMINHNEFDNNRILDGKGGSFDMFSPLVKIDCEHILIDTNDLDIGKKSGMTEYEIPLDKEWEMDRNKFSQFWISGLLKFECFFFNNNFKLMEYATLHFPGVDVHSSASSSEEDNNEDETNESTIAATSEYDNDRLRKRDDDDDYNDDNNDIEHRYNNWHASAAMNFPISALGLTDTINDNDSSLSGKWFNMNTSRFAGSNHHYINGNALRETLLREQSSTLFQQQENNKMTKELDDYTTTSTNVTIGYPNDPTTPPPLIHHNRIYMNGDDLTMIPQHNKDTTTSLMVIPQTTTTTTTKPASITINKCYDFDFLCRKLENHPTKSSSAAATMIISQQENK</sequence>
<feature type="transmembrane region" description="Helical" evidence="2">
    <location>
        <begin position="329"/>
        <end position="349"/>
    </location>
</feature>
<dbReference type="PANTHER" id="PTHR46013:SF7">
    <property type="entry name" value="IG-LIKE DOMAIN-CONTAINING PROTEIN"/>
    <property type="match status" value="1"/>
</dbReference>
<dbReference type="Pfam" id="PF00047">
    <property type="entry name" value="ig"/>
    <property type="match status" value="1"/>
</dbReference>
<reference evidence="4 5" key="2">
    <citation type="journal article" date="2022" name="Mol. Biol. Evol.">
        <title>Comparative Genomics Reveals Insights into the Divergent Evolution of Astigmatic Mites and Household Pest Adaptations.</title>
        <authorList>
            <person name="Xiong Q."/>
            <person name="Wan A.T."/>
            <person name="Liu X."/>
            <person name="Fung C.S."/>
            <person name="Xiao X."/>
            <person name="Malainual N."/>
            <person name="Hou J."/>
            <person name="Wang L."/>
            <person name="Wang M."/>
            <person name="Yang K.Y."/>
            <person name="Cui Y."/>
            <person name="Leung E.L."/>
            <person name="Nong W."/>
            <person name="Shin S.K."/>
            <person name="Au S.W."/>
            <person name="Jeong K.Y."/>
            <person name="Chew F.T."/>
            <person name="Hui J.H."/>
            <person name="Leung T.F."/>
            <person name="Tungtrongchitr A."/>
            <person name="Zhong N."/>
            <person name="Liu Z."/>
            <person name="Tsui S.K."/>
        </authorList>
    </citation>
    <scope>NUCLEOTIDE SEQUENCE [LARGE SCALE GENOMIC DNA]</scope>
    <source>
        <strain evidence="4">Derp</strain>
    </source>
</reference>
<evidence type="ECO:0000256" key="1">
    <source>
        <dbReference type="SAM" id="MobiDB-lite"/>
    </source>
</evidence>
<feature type="region of interest" description="Disordered" evidence="1">
    <location>
        <begin position="503"/>
        <end position="547"/>
    </location>
</feature>
<dbReference type="SMART" id="SM00409">
    <property type="entry name" value="IG"/>
    <property type="match status" value="2"/>
</dbReference>
<dbReference type="InterPro" id="IPR003599">
    <property type="entry name" value="Ig_sub"/>
</dbReference>
<dbReference type="InterPro" id="IPR036179">
    <property type="entry name" value="Ig-like_dom_sf"/>
</dbReference>
<feature type="compositionally biased region" description="Acidic residues" evidence="1">
    <location>
        <begin position="509"/>
        <end position="519"/>
    </location>
</feature>
<feature type="domain" description="Ig-like" evidence="3">
    <location>
        <begin position="133"/>
        <end position="221"/>
    </location>
</feature>
<proteinExistence type="predicted"/>
<feature type="non-terminal residue" evidence="4">
    <location>
        <position position="1"/>
    </location>
</feature>
<dbReference type="Proteomes" id="UP000887458">
    <property type="component" value="Unassembled WGS sequence"/>
</dbReference>
<dbReference type="SMART" id="SM00408">
    <property type="entry name" value="IGc2"/>
    <property type="match status" value="2"/>
</dbReference>
<keyword evidence="5" id="KW-1185">Reference proteome</keyword>
<keyword evidence="2" id="KW-0472">Membrane</keyword>
<evidence type="ECO:0000313" key="4">
    <source>
        <dbReference type="EMBL" id="KAH9416327.1"/>
    </source>
</evidence>
<feature type="domain" description="Ig-like" evidence="3">
    <location>
        <begin position="227"/>
        <end position="302"/>
    </location>
</feature>
<dbReference type="Gene3D" id="2.60.40.10">
    <property type="entry name" value="Immunoglobulins"/>
    <property type="match status" value="2"/>
</dbReference>
<dbReference type="CDD" id="cd00096">
    <property type="entry name" value="Ig"/>
    <property type="match status" value="1"/>
</dbReference>
<comment type="caution">
    <text evidence="4">The sequence shown here is derived from an EMBL/GenBank/DDBJ whole genome shotgun (WGS) entry which is preliminary data.</text>
</comment>
<organism evidence="4 5">
    <name type="scientific">Dermatophagoides pteronyssinus</name>
    <name type="common">European house dust mite</name>
    <dbReference type="NCBI Taxonomy" id="6956"/>
    <lineage>
        <taxon>Eukaryota</taxon>
        <taxon>Metazoa</taxon>
        <taxon>Ecdysozoa</taxon>
        <taxon>Arthropoda</taxon>
        <taxon>Chelicerata</taxon>
        <taxon>Arachnida</taxon>
        <taxon>Acari</taxon>
        <taxon>Acariformes</taxon>
        <taxon>Sarcoptiformes</taxon>
        <taxon>Astigmata</taxon>
        <taxon>Psoroptidia</taxon>
        <taxon>Analgoidea</taxon>
        <taxon>Pyroglyphidae</taxon>
        <taxon>Dermatophagoidinae</taxon>
        <taxon>Dermatophagoides</taxon>
    </lineage>
</organism>
<dbReference type="InterPro" id="IPR013098">
    <property type="entry name" value="Ig_I-set"/>
</dbReference>
<dbReference type="Pfam" id="PF07679">
    <property type="entry name" value="I-set"/>
    <property type="match status" value="1"/>
</dbReference>
<evidence type="ECO:0000256" key="2">
    <source>
        <dbReference type="SAM" id="Phobius"/>
    </source>
</evidence>
<dbReference type="InterPro" id="IPR003598">
    <property type="entry name" value="Ig_sub2"/>
</dbReference>
<keyword evidence="2" id="KW-0812">Transmembrane</keyword>
<dbReference type="SUPFAM" id="SSF48726">
    <property type="entry name" value="Immunoglobulin"/>
    <property type="match status" value="2"/>
</dbReference>
<name>A0ABQ8J1D3_DERPT</name>
<dbReference type="InterPro" id="IPR013783">
    <property type="entry name" value="Ig-like_fold"/>
</dbReference>
<evidence type="ECO:0000313" key="5">
    <source>
        <dbReference type="Proteomes" id="UP000887458"/>
    </source>
</evidence>
<protein>
    <recommendedName>
        <fullName evidence="3">Ig-like domain-containing protein</fullName>
    </recommendedName>
</protein>
<evidence type="ECO:0000259" key="3">
    <source>
        <dbReference type="PROSITE" id="PS50835"/>
    </source>
</evidence>
<gene>
    <name evidence="4" type="ORF">DERP_000832</name>
</gene>
<dbReference type="InterPro" id="IPR013151">
    <property type="entry name" value="Immunoglobulin_dom"/>
</dbReference>
<dbReference type="EMBL" id="NJHN03000095">
    <property type="protein sequence ID" value="KAH9416327.1"/>
    <property type="molecule type" value="Genomic_DNA"/>
</dbReference>
<dbReference type="PANTHER" id="PTHR46013">
    <property type="entry name" value="VASCULAR CELL ADHESION MOLECULE 1"/>
    <property type="match status" value="1"/>
</dbReference>
<dbReference type="PROSITE" id="PS50835">
    <property type="entry name" value="IG_LIKE"/>
    <property type="match status" value="2"/>
</dbReference>
<reference evidence="4 5" key="1">
    <citation type="journal article" date="2018" name="J. Allergy Clin. Immunol.">
        <title>High-quality assembly of Dermatophagoides pteronyssinus genome and transcriptome reveals a wide range of novel allergens.</title>
        <authorList>
            <person name="Liu X.Y."/>
            <person name="Yang K.Y."/>
            <person name="Wang M.Q."/>
            <person name="Kwok J.S."/>
            <person name="Zeng X."/>
            <person name="Yang Z."/>
            <person name="Xiao X.J."/>
            <person name="Lau C.P."/>
            <person name="Li Y."/>
            <person name="Huang Z.M."/>
            <person name="Ba J.G."/>
            <person name="Yim A.K."/>
            <person name="Ouyang C.Y."/>
            <person name="Ngai S.M."/>
            <person name="Chan T.F."/>
            <person name="Leung E.L."/>
            <person name="Liu L."/>
            <person name="Liu Z.G."/>
            <person name="Tsui S.K."/>
        </authorList>
    </citation>
    <scope>NUCLEOTIDE SEQUENCE [LARGE SCALE GENOMIC DNA]</scope>
    <source>
        <strain evidence="4">Derp</strain>
    </source>
</reference>